<keyword evidence="3" id="KW-1185">Reference proteome</keyword>
<dbReference type="PANTHER" id="PTHR43883:SF1">
    <property type="entry name" value="GLUCONOKINASE"/>
    <property type="match status" value="1"/>
</dbReference>
<dbReference type="InterPro" id="IPR002575">
    <property type="entry name" value="Aminoglycoside_PTrfase"/>
</dbReference>
<dbReference type="InterPro" id="IPR011009">
    <property type="entry name" value="Kinase-like_dom_sf"/>
</dbReference>
<dbReference type="SUPFAM" id="SSF56112">
    <property type="entry name" value="Protein kinase-like (PK-like)"/>
    <property type="match status" value="1"/>
</dbReference>
<dbReference type="Proteomes" id="UP000649799">
    <property type="component" value="Unassembled WGS sequence"/>
</dbReference>
<sequence>MKAEDIQLLASEGLYMGRRIEGEVVETHISWVILSHKWVFKIKKPIRLSFLDYSSLESRAYFCDQEIQLNARFSSIYIRSCPITWNDGKWEMNGKRGVIHDYAVMMKRLPEAYRMDKMLQSGEGAPFLIEKLANKVALFHRSQPSDNSLFNVKEARGIFNDILNNAHKYSDEQEEFLQKAVRWSDLFLEKHSRRLRERASLGWVRDLHGDLHTGNVFLTDPPVIFDCIEFSKSMRTIDLLYEVAFICMDLERFGKDDWSALFLETYLKKNPVLDPDKDAAIFIYFKCLRANIRAKVLSLDPSDKKEKQEAQNAYFKLMEWYISEI</sequence>
<protein>
    <submittedName>
        <fullName evidence="2">Phosphotransferase</fullName>
    </submittedName>
</protein>
<accession>A0ABX0HCV9</accession>
<gene>
    <name evidence="2" type="ORF">G9Q97_22345</name>
</gene>
<dbReference type="PANTHER" id="PTHR43883">
    <property type="entry name" value="SLR0207 PROTEIN"/>
    <property type="match status" value="1"/>
</dbReference>
<evidence type="ECO:0000259" key="1">
    <source>
        <dbReference type="Pfam" id="PF01636"/>
    </source>
</evidence>
<feature type="domain" description="Aminoglycoside phosphotransferase" evidence="1">
    <location>
        <begin position="102"/>
        <end position="267"/>
    </location>
</feature>
<dbReference type="Pfam" id="PF01636">
    <property type="entry name" value="APH"/>
    <property type="match status" value="1"/>
</dbReference>
<evidence type="ECO:0000313" key="3">
    <source>
        <dbReference type="Proteomes" id="UP000649799"/>
    </source>
</evidence>
<proteinExistence type="predicted"/>
<dbReference type="EMBL" id="JAANYN010000014">
    <property type="protein sequence ID" value="NHE59559.1"/>
    <property type="molecule type" value="Genomic_DNA"/>
</dbReference>
<dbReference type="InterPro" id="IPR052732">
    <property type="entry name" value="Cell-binding_unc_protein"/>
</dbReference>
<name>A0ABX0HCV9_9BACT</name>
<reference evidence="2 3" key="1">
    <citation type="submission" date="2020-03" db="EMBL/GenBank/DDBJ databases">
        <title>Cyclobacterium plantarum sp. nov., a marine bacterium isolated from a coastal-marine wetland.</title>
        <authorList>
            <person name="Sanchez-Porro C."/>
            <person name="Ventosa A."/>
            <person name="Amoozegar M."/>
        </authorList>
    </citation>
    <scope>NUCLEOTIDE SEQUENCE [LARGE SCALE GENOMIC DNA]</scope>
    <source>
        <strain evidence="2 3">GBPx2</strain>
    </source>
</reference>
<dbReference type="RefSeq" id="WP_166151087.1">
    <property type="nucleotide sequence ID" value="NZ_JAANYN010000014.1"/>
</dbReference>
<evidence type="ECO:0000313" key="2">
    <source>
        <dbReference type="EMBL" id="NHE59559.1"/>
    </source>
</evidence>
<organism evidence="2 3">
    <name type="scientific">Cyclobacterium plantarum</name>
    <dbReference type="NCBI Taxonomy" id="2716263"/>
    <lineage>
        <taxon>Bacteria</taxon>
        <taxon>Pseudomonadati</taxon>
        <taxon>Bacteroidota</taxon>
        <taxon>Cytophagia</taxon>
        <taxon>Cytophagales</taxon>
        <taxon>Cyclobacteriaceae</taxon>
        <taxon>Cyclobacterium</taxon>
    </lineage>
</organism>
<comment type="caution">
    <text evidence="2">The sequence shown here is derived from an EMBL/GenBank/DDBJ whole genome shotgun (WGS) entry which is preliminary data.</text>
</comment>